<feature type="compositionally biased region" description="Low complexity" evidence="2">
    <location>
        <begin position="233"/>
        <end position="285"/>
    </location>
</feature>
<reference evidence="5 6" key="1">
    <citation type="submission" date="2017-10" db="EMBL/GenBank/DDBJ databases">
        <title>Coral associated bacteria.</title>
        <authorList>
            <person name="Wang X."/>
        </authorList>
    </citation>
    <scope>NUCLEOTIDE SEQUENCE [LARGE SCALE GENOMIC DNA]</scope>
    <source>
        <strain evidence="5 6">SCSIO 43005</strain>
    </source>
</reference>
<dbReference type="PROSITE" id="PS51782">
    <property type="entry name" value="LYSM"/>
    <property type="match status" value="1"/>
</dbReference>
<organism evidence="5 6">
    <name type="scientific">Vreelandella aquamarina</name>
    <dbReference type="NCBI Taxonomy" id="77097"/>
    <lineage>
        <taxon>Bacteria</taxon>
        <taxon>Pseudomonadati</taxon>
        <taxon>Pseudomonadota</taxon>
        <taxon>Gammaproteobacteria</taxon>
        <taxon>Oceanospirillales</taxon>
        <taxon>Halomonadaceae</taxon>
        <taxon>Vreelandella</taxon>
    </lineage>
</organism>
<feature type="signal peptide" evidence="3">
    <location>
        <begin position="1"/>
        <end position="22"/>
    </location>
</feature>
<keyword evidence="3" id="KW-0732">Signal</keyword>
<feature type="compositionally biased region" description="Acidic residues" evidence="2">
    <location>
        <begin position="503"/>
        <end position="512"/>
    </location>
</feature>
<accession>A0A857GM30</accession>
<sequence length="690" mass="72757">MNKKLAWLLWLPLSAVSPLALAVGLGQATVNSPLQAPLDASVPLVEAADVSLDDVRVTIADPSAFSALGLEWTPLAASVRTELQRLPSGARLVLRSDQAVNEPWLDLLITITTPDGRRTEALTLLFDPPNYAASPSPAAVSSSSVSSASSSTPSAAAARPASAARDIAYVASGDTLWGVAARIKPADVSVQQMMVALVEANPSAFPTGNVDDMRAGQTLAVPSREQLMARSPAQAAQAIQSMRSSSSAPSAAEPSTNASAPEPAPETASDVSASTSTPPDAASSDGAPVATVQEGELAGLTLNDLAEQLLESQAMLQTVLDEREAMRAEMAALRQEVASLTEALNASQQETRRALAAAEARTVDPSSTDIDTQTASAPAALETPSNAASTGVIERLEQYQWPLASVALALLLGALVWSRKRRERQWEDAPTPAGMGAAEMTPPKRTEPSASSSAASPAQPVAPEASLYTPPLTESAVPPSHEETSSSEETSAPERREPPASDDSSDDVDSEELASAVRDDSQREAQREDASDEYDAGDHETGDRELGYADENDDFYYAVKHGEDDEGDDSAVSEEDEAALEAAFLETPEPVEEASPSTPMQERDEAPLPASPQVPPQDDDRAHYIDYHPPSLTSEASADEEVAESHAGASRTQEGSMARSGRVPEEEWEIEEVAFEPRRRDNSEPSKLSK</sequence>
<dbReference type="EMBL" id="CP024621">
    <property type="protein sequence ID" value="QHD49624.1"/>
    <property type="molecule type" value="Genomic_DNA"/>
</dbReference>
<dbReference type="NCBIfam" id="TIGR03505">
    <property type="entry name" value="FimV_core"/>
    <property type="match status" value="1"/>
</dbReference>
<evidence type="ECO:0000259" key="4">
    <source>
        <dbReference type="PROSITE" id="PS51782"/>
    </source>
</evidence>
<dbReference type="InterPro" id="IPR018392">
    <property type="entry name" value="LysM"/>
</dbReference>
<protein>
    <recommendedName>
        <fullName evidence="4">LysM domain-containing protein</fullName>
    </recommendedName>
</protein>
<dbReference type="InterPro" id="IPR036779">
    <property type="entry name" value="LysM_dom_sf"/>
</dbReference>
<feature type="domain" description="LysM" evidence="4">
    <location>
        <begin position="166"/>
        <end position="221"/>
    </location>
</feature>
<dbReference type="AlphaFoldDB" id="A0A857GM30"/>
<dbReference type="InterPro" id="IPR020012">
    <property type="entry name" value="LysM_FimV"/>
</dbReference>
<dbReference type="Pfam" id="PF25800">
    <property type="entry name" value="FimV_N"/>
    <property type="match status" value="1"/>
</dbReference>
<dbReference type="KEGG" id="hmd:CTT34_07935"/>
<feature type="region of interest" description="Disordered" evidence="2">
    <location>
        <begin position="421"/>
        <end position="690"/>
    </location>
</feature>
<proteinExistence type="predicted"/>
<feature type="compositionally biased region" description="Basic and acidic residues" evidence="2">
    <location>
        <begin position="675"/>
        <end position="684"/>
    </location>
</feature>
<gene>
    <name evidence="5" type="ORF">CTT34_07935</name>
</gene>
<evidence type="ECO:0000313" key="6">
    <source>
        <dbReference type="Proteomes" id="UP000463949"/>
    </source>
</evidence>
<feature type="compositionally biased region" description="Basic and acidic residues" evidence="2">
    <location>
        <begin position="517"/>
        <end position="529"/>
    </location>
</feature>
<feature type="coiled-coil region" evidence="1">
    <location>
        <begin position="316"/>
        <end position="350"/>
    </location>
</feature>
<dbReference type="CDD" id="cd00118">
    <property type="entry name" value="LysM"/>
    <property type="match status" value="1"/>
</dbReference>
<evidence type="ECO:0000256" key="2">
    <source>
        <dbReference type="SAM" id="MobiDB-lite"/>
    </source>
</evidence>
<evidence type="ECO:0000313" key="5">
    <source>
        <dbReference type="EMBL" id="QHD49624.1"/>
    </source>
</evidence>
<name>A0A857GM30_9GAMM</name>
<evidence type="ECO:0000256" key="1">
    <source>
        <dbReference type="SAM" id="Coils"/>
    </source>
</evidence>
<feature type="compositionally biased region" description="Low complexity" evidence="2">
    <location>
        <begin position="448"/>
        <end position="466"/>
    </location>
</feature>
<dbReference type="Gene3D" id="3.10.350.10">
    <property type="entry name" value="LysM domain"/>
    <property type="match status" value="1"/>
</dbReference>
<feature type="compositionally biased region" description="Polar residues" evidence="2">
    <location>
        <begin position="364"/>
        <end position="376"/>
    </location>
</feature>
<dbReference type="OrthoDB" id="5298707at2"/>
<feature type="region of interest" description="Disordered" evidence="2">
    <location>
        <begin position="351"/>
        <end position="387"/>
    </location>
</feature>
<dbReference type="InterPro" id="IPR057840">
    <property type="entry name" value="FimV_N"/>
</dbReference>
<dbReference type="RefSeq" id="WP_159341947.1">
    <property type="nucleotide sequence ID" value="NZ_CP024621.1"/>
</dbReference>
<feature type="region of interest" description="Disordered" evidence="2">
    <location>
        <begin position="136"/>
        <end position="155"/>
    </location>
</feature>
<feature type="region of interest" description="Disordered" evidence="2">
    <location>
        <begin position="224"/>
        <end position="288"/>
    </location>
</feature>
<keyword evidence="1" id="KW-0175">Coiled coil</keyword>
<feature type="compositionally biased region" description="Basic and acidic residues" evidence="2">
    <location>
        <begin position="536"/>
        <end position="547"/>
    </location>
</feature>
<dbReference type="Proteomes" id="UP000463949">
    <property type="component" value="Chromosome"/>
</dbReference>
<feature type="compositionally biased region" description="Acidic residues" evidence="2">
    <location>
        <begin position="564"/>
        <end position="579"/>
    </location>
</feature>
<feature type="chain" id="PRO_5032986994" description="LysM domain-containing protein" evidence="3">
    <location>
        <begin position="23"/>
        <end position="690"/>
    </location>
</feature>
<evidence type="ECO:0000256" key="3">
    <source>
        <dbReference type="SAM" id="SignalP"/>
    </source>
</evidence>